<dbReference type="AlphaFoldDB" id="A0A1X0P9T5"/>
<name>A0A1X0P9T5_9TRYP</name>
<comment type="caution">
    <text evidence="2">The sequence shown here is derived from an EMBL/GenBank/DDBJ whole genome shotgun (WGS) entry which is preliminary data.</text>
</comment>
<protein>
    <submittedName>
        <fullName evidence="2">Uncharacterized protein</fullName>
    </submittedName>
</protein>
<proteinExistence type="predicted"/>
<dbReference type="GeneID" id="39981014"/>
<dbReference type="OrthoDB" id="243907at2759"/>
<gene>
    <name evidence="2" type="ORF">TM35_000015530</name>
</gene>
<feature type="compositionally biased region" description="Low complexity" evidence="1">
    <location>
        <begin position="180"/>
        <end position="193"/>
    </location>
</feature>
<keyword evidence="3" id="KW-1185">Reference proteome</keyword>
<accession>A0A1X0P9T5</accession>
<dbReference type="EMBL" id="NBCO01000001">
    <property type="protein sequence ID" value="ORC93676.1"/>
    <property type="molecule type" value="Genomic_DNA"/>
</dbReference>
<evidence type="ECO:0000256" key="1">
    <source>
        <dbReference type="SAM" id="MobiDB-lite"/>
    </source>
</evidence>
<sequence>MESHYPIEGDASSKMQSLNITWEEDMLLRGVRPDSEVVSLLQSVLTSPRTKYLESVPAPSADLLSLIDSLSKGRSAVPPVPTTTSTPVERAGPRMVSPLGNIHSKPSPPGKQKVIKKEIKKGIKVGITGARPLLPANAGSPPVVVPSLLPIGHSMAPHVDNCSCVFHRHLLPPLHPPTPNTNTNTSESGNLENTSRERRRRGHPLTVVARVCTSSGTTPIKETEVTLSKLDGPPLPPSWPTVDGRTSSSSSSSRKSKKVLTLITIRKGSGRRHSGQFGDAKEVVRPPSVSGGILLPRLSEPHNVQRI</sequence>
<dbReference type="VEuPathDB" id="TriTrypDB:TM35_000015530"/>
<evidence type="ECO:0000313" key="3">
    <source>
        <dbReference type="Proteomes" id="UP000192257"/>
    </source>
</evidence>
<organism evidence="2 3">
    <name type="scientific">Trypanosoma theileri</name>
    <dbReference type="NCBI Taxonomy" id="67003"/>
    <lineage>
        <taxon>Eukaryota</taxon>
        <taxon>Discoba</taxon>
        <taxon>Euglenozoa</taxon>
        <taxon>Kinetoplastea</taxon>
        <taxon>Metakinetoplastina</taxon>
        <taxon>Trypanosomatida</taxon>
        <taxon>Trypanosomatidae</taxon>
        <taxon>Trypanosoma</taxon>
    </lineage>
</organism>
<dbReference type="RefSeq" id="XP_028887742.1">
    <property type="nucleotide sequence ID" value="XM_029021234.1"/>
</dbReference>
<feature type="region of interest" description="Disordered" evidence="1">
    <location>
        <begin position="174"/>
        <end position="258"/>
    </location>
</feature>
<evidence type="ECO:0000313" key="2">
    <source>
        <dbReference type="EMBL" id="ORC93676.1"/>
    </source>
</evidence>
<reference evidence="2 3" key="1">
    <citation type="submission" date="2017-03" db="EMBL/GenBank/DDBJ databases">
        <title>An alternative strategy for trypanosome survival in the mammalian bloodstream revealed through genome and transcriptome analysis of the ubiquitous bovine parasite Trypanosoma (Megatrypanum) theileri.</title>
        <authorList>
            <person name="Kelly S."/>
            <person name="Ivens A."/>
            <person name="Mott A."/>
            <person name="O'Neill E."/>
            <person name="Emms D."/>
            <person name="Macleod O."/>
            <person name="Voorheis P."/>
            <person name="Matthews J."/>
            <person name="Matthews K."/>
            <person name="Carrington M."/>
        </authorList>
    </citation>
    <scope>NUCLEOTIDE SEQUENCE [LARGE SCALE GENOMIC DNA]</scope>
    <source>
        <strain evidence="2">Edinburgh</strain>
    </source>
</reference>
<feature type="region of interest" description="Disordered" evidence="1">
    <location>
        <begin position="74"/>
        <end position="113"/>
    </location>
</feature>
<dbReference type="Proteomes" id="UP000192257">
    <property type="component" value="Unassembled WGS sequence"/>
</dbReference>